<evidence type="ECO:0000256" key="2">
    <source>
        <dbReference type="ARBA" id="ARBA00022670"/>
    </source>
</evidence>
<dbReference type="GO" id="GO:0006465">
    <property type="term" value="P:signal peptide processing"/>
    <property type="evidence" value="ECO:0007669"/>
    <property type="project" value="InterPro"/>
</dbReference>
<accession>A0A0C4DPL8</accession>
<keyword evidence="3" id="KW-0812">Transmembrane</keyword>
<keyword evidence="4" id="KW-0378">Hydrolase</keyword>
<dbReference type="GO" id="GO:0004252">
    <property type="term" value="F:serine-type endopeptidase activity"/>
    <property type="evidence" value="ECO:0007669"/>
    <property type="project" value="InterPro"/>
</dbReference>
<reference evidence="9" key="5">
    <citation type="submission" date="2015-06" db="UniProtKB">
        <authorList>
            <consortium name="EnsemblFungi"/>
        </authorList>
    </citation>
    <scope>IDENTIFICATION</scope>
    <source>
        <strain evidence="9">ATCC 64411</strain>
    </source>
</reference>
<keyword evidence="5" id="KW-1133">Transmembrane helix</keyword>
<dbReference type="EMBL" id="GL876966">
    <property type="protein sequence ID" value="KLU82718.1"/>
    <property type="molecule type" value="Genomic_DNA"/>
</dbReference>
<evidence type="ECO:0000256" key="4">
    <source>
        <dbReference type="ARBA" id="ARBA00022801"/>
    </source>
</evidence>
<proteinExistence type="predicted"/>
<reference evidence="9" key="4">
    <citation type="journal article" date="2015" name="G3 (Bethesda)">
        <title>Genome sequences of three phytopathogenic species of the Magnaporthaceae family of fungi.</title>
        <authorList>
            <person name="Okagaki L.H."/>
            <person name="Nunes C.C."/>
            <person name="Sailsbery J."/>
            <person name="Clay B."/>
            <person name="Brown D."/>
            <person name="John T."/>
            <person name="Oh Y."/>
            <person name="Young N."/>
            <person name="Fitzgerald M."/>
            <person name="Haas B.J."/>
            <person name="Zeng Q."/>
            <person name="Young S."/>
            <person name="Adiconis X."/>
            <person name="Fan L."/>
            <person name="Levin J.Z."/>
            <person name="Mitchell T.K."/>
            <person name="Okubara P.A."/>
            <person name="Farman M.L."/>
            <person name="Kohn L.M."/>
            <person name="Birren B."/>
            <person name="Ma L.-J."/>
            <person name="Dean R.A."/>
        </authorList>
    </citation>
    <scope>NUCLEOTIDE SEQUENCE</scope>
    <source>
        <strain evidence="9">ATCC 64411 / 73-15</strain>
    </source>
</reference>
<evidence type="ECO:0000256" key="3">
    <source>
        <dbReference type="ARBA" id="ARBA00022692"/>
    </source>
</evidence>
<dbReference type="GO" id="GO:0006627">
    <property type="term" value="P:protein processing involved in protein targeting to mitochondrion"/>
    <property type="evidence" value="ECO:0007669"/>
    <property type="project" value="InterPro"/>
</dbReference>
<feature type="domain" description="Peptidase S26" evidence="7">
    <location>
        <begin position="72"/>
        <end position="124"/>
    </location>
</feature>
<dbReference type="STRING" id="644358.A0A0C4DPL8"/>
<comment type="subcellular location">
    <subcellularLocation>
        <location evidence="1">Membrane</location>
        <topology evidence="1">Single-pass membrane protein</topology>
    </subcellularLocation>
</comment>
<evidence type="ECO:0000256" key="6">
    <source>
        <dbReference type="ARBA" id="ARBA00023136"/>
    </source>
</evidence>
<sequence>MALGSAWAWMRGSASRISNNKPFTLGLQTARYLVQYGLWLPVIAYVKANVADLTWIKGPSMYPFFNPEFNQTLRQDVCLSIKWNAQDKLEHGMIVEFWAPHDPNKISVKRVIGLEGDIIRTRKGSFVHVPQNYIWVEGDGGASLSRDSNDYGPISRRLVRGRLTRILYPFRRAGRIRWEEHEQASVHQRAQRTPRFW</sequence>
<organism evidence="9 10">
    <name type="scientific">Magnaporthiopsis poae (strain ATCC 64411 / 73-15)</name>
    <name type="common">Kentucky bluegrass fungus</name>
    <name type="synonym">Magnaporthe poae</name>
    <dbReference type="NCBI Taxonomy" id="644358"/>
    <lineage>
        <taxon>Eukaryota</taxon>
        <taxon>Fungi</taxon>
        <taxon>Dikarya</taxon>
        <taxon>Ascomycota</taxon>
        <taxon>Pezizomycotina</taxon>
        <taxon>Sordariomycetes</taxon>
        <taxon>Sordariomycetidae</taxon>
        <taxon>Magnaporthales</taxon>
        <taxon>Magnaporthaceae</taxon>
        <taxon>Magnaporthiopsis</taxon>
    </lineage>
</organism>
<dbReference type="InterPro" id="IPR037730">
    <property type="entry name" value="IMP2"/>
</dbReference>
<evidence type="ECO:0000256" key="5">
    <source>
        <dbReference type="ARBA" id="ARBA00022989"/>
    </source>
</evidence>
<dbReference type="SUPFAM" id="SSF51306">
    <property type="entry name" value="LexA/Signal peptidase"/>
    <property type="match status" value="1"/>
</dbReference>
<reference evidence="8" key="1">
    <citation type="submission" date="2010-05" db="EMBL/GenBank/DDBJ databases">
        <title>The Genome Sequence of Magnaporthe poae strain ATCC 64411.</title>
        <authorList>
            <consortium name="The Broad Institute Genome Sequencing Platform"/>
            <consortium name="Broad Institute Genome Sequencing Center for Infectious Disease"/>
            <person name="Ma L.-J."/>
            <person name="Dead R."/>
            <person name="Young S."/>
            <person name="Zeng Q."/>
            <person name="Koehrsen M."/>
            <person name="Alvarado L."/>
            <person name="Berlin A."/>
            <person name="Chapman S.B."/>
            <person name="Chen Z."/>
            <person name="Freedman E."/>
            <person name="Gellesch M."/>
            <person name="Goldberg J."/>
            <person name="Griggs A."/>
            <person name="Gujja S."/>
            <person name="Heilman E.R."/>
            <person name="Heiman D."/>
            <person name="Hepburn T."/>
            <person name="Howarth C."/>
            <person name="Jen D."/>
            <person name="Larson L."/>
            <person name="Mehta T."/>
            <person name="Neiman D."/>
            <person name="Pearson M."/>
            <person name="Roberts A."/>
            <person name="Saif S."/>
            <person name="Shea T."/>
            <person name="Shenoy N."/>
            <person name="Sisk P."/>
            <person name="Stolte C."/>
            <person name="Sykes S."/>
            <person name="Walk T."/>
            <person name="White J."/>
            <person name="Yandava C."/>
            <person name="Haas B."/>
            <person name="Nusbaum C."/>
            <person name="Birren B."/>
        </authorList>
    </citation>
    <scope>NUCLEOTIDE SEQUENCE</scope>
    <source>
        <strain evidence="8">ATCC 64411</strain>
    </source>
</reference>
<evidence type="ECO:0000259" key="7">
    <source>
        <dbReference type="Pfam" id="PF10502"/>
    </source>
</evidence>
<dbReference type="Proteomes" id="UP000011715">
    <property type="component" value="Unassembled WGS sequence"/>
</dbReference>
<reference evidence="8" key="3">
    <citation type="submission" date="2011-03" db="EMBL/GenBank/DDBJ databases">
        <title>Annotation of Magnaporthe poae ATCC 64411.</title>
        <authorList>
            <person name="Ma L.-J."/>
            <person name="Dead R."/>
            <person name="Young S.K."/>
            <person name="Zeng Q."/>
            <person name="Gargeya S."/>
            <person name="Fitzgerald M."/>
            <person name="Haas B."/>
            <person name="Abouelleil A."/>
            <person name="Alvarado L."/>
            <person name="Arachchi H.M."/>
            <person name="Berlin A."/>
            <person name="Brown A."/>
            <person name="Chapman S.B."/>
            <person name="Chen Z."/>
            <person name="Dunbar C."/>
            <person name="Freedman E."/>
            <person name="Gearin G."/>
            <person name="Gellesch M."/>
            <person name="Goldberg J."/>
            <person name="Griggs A."/>
            <person name="Gujja S."/>
            <person name="Heiman D."/>
            <person name="Howarth C."/>
            <person name="Larson L."/>
            <person name="Lui A."/>
            <person name="MacDonald P.J.P."/>
            <person name="Mehta T."/>
            <person name="Montmayeur A."/>
            <person name="Murphy C."/>
            <person name="Neiman D."/>
            <person name="Pearson M."/>
            <person name="Priest M."/>
            <person name="Roberts A."/>
            <person name="Saif S."/>
            <person name="Shea T."/>
            <person name="Shenoy N."/>
            <person name="Sisk P."/>
            <person name="Stolte C."/>
            <person name="Sykes S."/>
            <person name="Yandava C."/>
            <person name="Wortman J."/>
            <person name="Nusbaum C."/>
            <person name="Birren B."/>
        </authorList>
    </citation>
    <scope>NUCLEOTIDE SEQUENCE</scope>
    <source>
        <strain evidence="8">ATCC 64411</strain>
    </source>
</reference>
<reference evidence="10" key="2">
    <citation type="submission" date="2010-05" db="EMBL/GenBank/DDBJ databases">
        <title>The genome sequence of Magnaporthe poae strain ATCC 64411.</title>
        <authorList>
            <person name="Ma L.-J."/>
            <person name="Dead R."/>
            <person name="Young S."/>
            <person name="Zeng Q."/>
            <person name="Koehrsen M."/>
            <person name="Alvarado L."/>
            <person name="Berlin A."/>
            <person name="Chapman S.B."/>
            <person name="Chen Z."/>
            <person name="Freedman E."/>
            <person name="Gellesch M."/>
            <person name="Goldberg J."/>
            <person name="Griggs A."/>
            <person name="Gujja S."/>
            <person name="Heilman E.R."/>
            <person name="Heiman D."/>
            <person name="Hepburn T."/>
            <person name="Howarth C."/>
            <person name="Jen D."/>
            <person name="Larson L."/>
            <person name="Mehta T."/>
            <person name="Neiman D."/>
            <person name="Pearson M."/>
            <person name="Roberts A."/>
            <person name="Saif S."/>
            <person name="Shea T."/>
            <person name="Shenoy N."/>
            <person name="Sisk P."/>
            <person name="Stolte C."/>
            <person name="Sykes S."/>
            <person name="Walk T."/>
            <person name="White J."/>
            <person name="Yandava C."/>
            <person name="Haas B."/>
            <person name="Nusbaum C."/>
            <person name="Birren B."/>
        </authorList>
    </citation>
    <scope>NUCLEOTIDE SEQUENCE [LARGE SCALE GENOMIC DNA]</scope>
    <source>
        <strain evidence="10">ATCC 64411 / 73-15</strain>
    </source>
</reference>
<dbReference type="PANTHER" id="PTHR46041">
    <property type="entry name" value="MITOCHONDRIAL INNER MEMBRANE PROTEASE SUBUNIT 2"/>
    <property type="match status" value="1"/>
</dbReference>
<dbReference type="GO" id="GO:0042720">
    <property type="term" value="C:mitochondrial inner membrane peptidase complex"/>
    <property type="evidence" value="ECO:0007669"/>
    <property type="project" value="InterPro"/>
</dbReference>
<dbReference type="AlphaFoldDB" id="A0A0C4DPL8"/>
<dbReference type="EMBL" id="ADBL01000438">
    <property type="status" value="NOT_ANNOTATED_CDS"/>
    <property type="molecule type" value="Genomic_DNA"/>
</dbReference>
<evidence type="ECO:0000313" key="10">
    <source>
        <dbReference type="Proteomes" id="UP000011715"/>
    </source>
</evidence>
<dbReference type="InterPro" id="IPR019533">
    <property type="entry name" value="Peptidase_S26"/>
</dbReference>
<dbReference type="PANTHER" id="PTHR46041:SF2">
    <property type="entry name" value="MITOCHONDRIAL INNER MEMBRANE PROTEASE SUBUNIT 2"/>
    <property type="match status" value="1"/>
</dbReference>
<dbReference type="OMA" id="WIPVIAW"/>
<protein>
    <recommendedName>
        <fullName evidence="7">Peptidase S26 domain-containing protein</fullName>
    </recommendedName>
</protein>
<keyword evidence="10" id="KW-1185">Reference proteome</keyword>
<dbReference type="eggNOG" id="KOG1568">
    <property type="taxonomic scope" value="Eukaryota"/>
</dbReference>
<keyword evidence="6" id="KW-0472">Membrane</keyword>
<dbReference type="InterPro" id="IPR036286">
    <property type="entry name" value="LexA/Signal_pep-like_sf"/>
</dbReference>
<gene>
    <name evidence="8" type="ORF">MAPG_01787</name>
</gene>
<dbReference type="VEuPathDB" id="FungiDB:MAPG_01787"/>
<dbReference type="Gene3D" id="2.10.109.10">
    <property type="entry name" value="Umud Fragment, subunit A"/>
    <property type="match status" value="1"/>
</dbReference>
<dbReference type="Pfam" id="PF10502">
    <property type="entry name" value="Peptidase_S26"/>
    <property type="match status" value="1"/>
</dbReference>
<evidence type="ECO:0000313" key="8">
    <source>
        <dbReference type="EMBL" id="KLU82718.1"/>
    </source>
</evidence>
<evidence type="ECO:0000313" key="9">
    <source>
        <dbReference type="EnsemblFungi" id="MAPG_01787T0"/>
    </source>
</evidence>
<dbReference type="EnsemblFungi" id="MAPG_01787T0">
    <property type="protein sequence ID" value="MAPG_01787T0"/>
    <property type="gene ID" value="MAPG_01787"/>
</dbReference>
<dbReference type="CDD" id="cd06530">
    <property type="entry name" value="S26_SPase_I"/>
    <property type="match status" value="1"/>
</dbReference>
<name>A0A0C4DPL8_MAGP6</name>
<dbReference type="OrthoDB" id="9996127at2759"/>
<evidence type="ECO:0000256" key="1">
    <source>
        <dbReference type="ARBA" id="ARBA00004167"/>
    </source>
</evidence>
<keyword evidence="2" id="KW-0645">Protease</keyword>